<dbReference type="CDD" id="cd08249">
    <property type="entry name" value="enoyl_reductase_like"/>
    <property type="match status" value="1"/>
</dbReference>
<dbReference type="InterPro" id="IPR011032">
    <property type="entry name" value="GroES-like_sf"/>
</dbReference>
<evidence type="ECO:0000313" key="2">
    <source>
        <dbReference type="EMBL" id="PIL32963.1"/>
    </source>
</evidence>
<protein>
    <recommendedName>
        <fullName evidence="1">Enoyl reductase (ER) domain-containing protein</fullName>
    </recommendedName>
</protein>
<dbReference type="Proteomes" id="UP000230002">
    <property type="component" value="Unassembled WGS sequence"/>
</dbReference>
<dbReference type="SUPFAM" id="SSF51735">
    <property type="entry name" value="NAD(P)-binding Rossmann-fold domains"/>
    <property type="match status" value="1"/>
</dbReference>
<dbReference type="Gene3D" id="3.90.180.10">
    <property type="entry name" value="Medium-chain alcohol dehydrogenases, catalytic domain"/>
    <property type="match status" value="1"/>
</dbReference>
<sequence length="349" mass="36073">MSTQKALILPEKHGEWKLTDVAIPSPGPTDILVKVAAAGLNPIDWKNKDYNIMPKSFPFISGTDGSGVVEAVGAEVKTFTKGDKVLFLGDSGMEGGTFQQYAVVPADLAAKVPENVTLDQAASIPLALATVATGIWVHTPNALSVSIPAPWEDGGETQNAGKPILILGGTSTVGQHAIQAARLNKFAPIITTASPHNAARLTALGATHVLDRALSPSALSAAIAEAAGGAPIELVYDAISEPDTQAAGYAALAPGGTLLMTLPPAVPAESVVPEKKIVMVFGSFYLPGNRALGKELFGRLEGYLRSGAFGPNEVEVVPGGLAGIVEGLERLKQNKVAGKKLIVRPQETA</sequence>
<accession>A0A2G8SGS6</accession>
<dbReference type="EMBL" id="AYKW01000009">
    <property type="protein sequence ID" value="PIL32963.1"/>
    <property type="molecule type" value="Genomic_DNA"/>
</dbReference>
<dbReference type="PANTHER" id="PTHR45348:SF2">
    <property type="entry name" value="ZINC-TYPE ALCOHOL DEHYDROGENASE-LIKE PROTEIN C2E1P3.01"/>
    <property type="match status" value="1"/>
</dbReference>
<organism evidence="2 3">
    <name type="scientific">Ganoderma sinense ZZ0214-1</name>
    <dbReference type="NCBI Taxonomy" id="1077348"/>
    <lineage>
        <taxon>Eukaryota</taxon>
        <taxon>Fungi</taxon>
        <taxon>Dikarya</taxon>
        <taxon>Basidiomycota</taxon>
        <taxon>Agaricomycotina</taxon>
        <taxon>Agaricomycetes</taxon>
        <taxon>Polyporales</taxon>
        <taxon>Polyporaceae</taxon>
        <taxon>Ganoderma</taxon>
    </lineage>
</organism>
<dbReference type="SMART" id="SM00829">
    <property type="entry name" value="PKS_ER"/>
    <property type="match status" value="1"/>
</dbReference>
<feature type="domain" description="Enoyl reductase (ER)" evidence="1">
    <location>
        <begin position="14"/>
        <end position="342"/>
    </location>
</feature>
<dbReference type="Pfam" id="PF08240">
    <property type="entry name" value="ADH_N"/>
    <property type="match status" value="1"/>
</dbReference>
<proteinExistence type="predicted"/>
<name>A0A2G8SGS6_9APHY</name>
<gene>
    <name evidence="2" type="ORF">GSI_05081</name>
</gene>
<dbReference type="InterPro" id="IPR013154">
    <property type="entry name" value="ADH-like_N"/>
</dbReference>
<dbReference type="InterPro" id="IPR020843">
    <property type="entry name" value="ER"/>
</dbReference>
<dbReference type="OrthoDB" id="3233595at2759"/>
<dbReference type="SUPFAM" id="SSF50129">
    <property type="entry name" value="GroES-like"/>
    <property type="match status" value="1"/>
</dbReference>
<comment type="caution">
    <text evidence="2">The sequence shown here is derived from an EMBL/GenBank/DDBJ whole genome shotgun (WGS) entry which is preliminary data.</text>
</comment>
<dbReference type="STRING" id="1077348.A0A2G8SGS6"/>
<dbReference type="Gene3D" id="3.40.50.720">
    <property type="entry name" value="NAD(P)-binding Rossmann-like Domain"/>
    <property type="match status" value="1"/>
</dbReference>
<dbReference type="InterPro" id="IPR036291">
    <property type="entry name" value="NAD(P)-bd_dom_sf"/>
</dbReference>
<keyword evidence="3" id="KW-1185">Reference proteome</keyword>
<dbReference type="Pfam" id="PF00107">
    <property type="entry name" value="ADH_zinc_N"/>
    <property type="match status" value="1"/>
</dbReference>
<reference evidence="2 3" key="1">
    <citation type="journal article" date="2015" name="Sci. Rep.">
        <title>Chromosome-level genome map provides insights into diverse defense mechanisms in the medicinal fungus Ganoderma sinense.</title>
        <authorList>
            <person name="Zhu Y."/>
            <person name="Xu J."/>
            <person name="Sun C."/>
            <person name="Zhou S."/>
            <person name="Xu H."/>
            <person name="Nelson D.R."/>
            <person name="Qian J."/>
            <person name="Song J."/>
            <person name="Luo H."/>
            <person name="Xiang L."/>
            <person name="Li Y."/>
            <person name="Xu Z."/>
            <person name="Ji A."/>
            <person name="Wang L."/>
            <person name="Lu S."/>
            <person name="Hayward A."/>
            <person name="Sun W."/>
            <person name="Li X."/>
            <person name="Schwartz D.C."/>
            <person name="Wang Y."/>
            <person name="Chen S."/>
        </authorList>
    </citation>
    <scope>NUCLEOTIDE SEQUENCE [LARGE SCALE GENOMIC DNA]</scope>
    <source>
        <strain evidence="2 3">ZZ0214-1</strain>
    </source>
</reference>
<dbReference type="PANTHER" id="PTHR45348">
    <property type="entry name" value="HYPOTHETICAL OXIDOREDUCTASE (EUROFUNG)"/>
    <property type="match status" value="1"/>
</dbReference>
<evidence type="ECO:0000313" key="3">
    <source>
        <dbReference type="Proteomes" id="UP000230002"/>
    </source>
</evidence>
<dbReference type="GO" id="GO:0016651">
    <property type="term" value="F:oxidoreductase activity, acting on NAD(P)H"/>
    <property type="evidence" value="ECO:0007669"/>
    <property type="project" value="InterPro"/>
</dbReference>
<dbReference type="AlphaFoldDB" id="A0A2G8SGS6"/>
<dbReference type="InterPro" id="IPR013149">
    <property type="entry name" value="ADH-like_C"/>
</dbReference>
<evidence type="ECO:0000259" key="1">
    <source>
        <dbReference type="SMART" id="SM00829"/>
    </source>
</evidence>
<dbReference type="InterPro" id="IPR047122">
    <property type="entry name" value="Trans-enoyl_RdTase-like"/>
</dbReference>